<evidence type="ECO:0000313" key="12">
    <source>
        <dbReference type="Proteomes" id="UP000216024"/>
    </source>
</evidence>
<keyword evidence="12" id="KW-1185">Reference proteome</keyword>
<evidence type="ECO:0000256" key="1">
    <source>
        <dbReference type="ARBA" id="ARBA00001460"/>
    </source>
</evidence>
<proteinExistence type="inferred from homology"/>
<dbReference type="EMBL" id="NIBG01000006">
    <property type="protein sequence ID" value="PAB59715.1"/>
    <property type="molecule type" value="Genomic_DNA"/>
</dbReference>
<reference evidence="11 12" key="1">
    <citation type="submission" date="2017-06" db="EMBL/GenBank/DDBJ databases">
        <title>Draft genome sequence of anaerobic fermentative bacterium Anaeromicrobium sediminis DY2726D isolated from West Pacific Ocean sediments.</title>
        <authorList>
            <person name="Zeng X."/>
        </authorList>
    </citation>
    <scope>NUCLEOTIDE SEQUENCE [LARGE SCALE GENOMIC DNA]</scope>
    <source>
        <strain evidence="11 12">DY2726D</strain>
    </source>
</reference>
<evidence type="ECO:0000256" key="7">
    <source>
        <dbReference type="ARBA" id="ARBA00022801"/>
    </source>
</evidence>
<evidence type="ECO:0000256" key="6">
    <source>
        <dbReference type="ARBA" id="ARBA00022741"/>
    </source>
</evidence>
<dbReference type="Pfam" id="PF01503">
    <property type="entry name" value="PRA-PH"/>
    <property type="match status" value="1"/>
</dbReference>
<evidence type="ECO:0000256" key="10">
    <source>
        <dbReference type="HAMAP-Rule" id="MF_01020"/>
    </source>
</evidence>
<dbReference type="UniPathway" id="UPA00031">
    <property type="reaction ID" value="UER00007"/>
</dbReference>
<dbReference type="GO" id="GO:0004636">
    <property type="term" value="F:phosphoribosyl-ATP diphosphatase activity"/>
    <property type="evidence" value="ECO:0007669"/>
    <property type="project" value="UniProtKB-UniRule"/>
</dbReference>
<dbReference type="Gene3D" id="1.10.287.1080">
    <property type="entry name" value="MazG-like"/>
    <property type="match status" value="1"/>
</dbReference>
<dbReference type="RefSeq" id="WP_095133184.1">
    <property type="nucleotide sequence ID" value="NZ_NIBG01000006.1"/>
</dbReference>
<protein>
    <recommendedName>
        <fullName evidence="10">Phosphoribosyl-ATP pyrophosphatase</fullName>
        <shortName evidence="10">PRA-PH</shortName>
        <ecNumber evidence="10">3.6.1.31</ecNumber>
    </recommendedName>
</protein>
<evidence type="ECO:0000256" key="8">
    <source>
        <dbReference type="ARBA" id="ARBA00022840"/>
    </source>
</evidence>
<dbReference type="InterPro" id="IPR008179">
    <property type="entry name" value="HisE"/>
</dbReference>
<organism evidence="11 12">
    <name type="scientific">Anaeromicrobium sediminis</name>
    <dbReference type="NCBI Taxonomy" id="1478221"/>
    <lineage>
        <taxon>Bacteria</taxon>
        <taxon>Bacillati</taxon>
        <taxon>Bacillota</taxon>
        <taxon>Clostridia</taxon>
        <taxon>Peptostreptococcales</taxon>
        <taxon>Thermotaleaceae</taxon>
        <taxon>Anaeromicrobium</taxon>
    </lineage>
</organism>
<dbReference type="SUPFAM" id="SSF101386">
    <property type="entry name" value="all-alpha NTP pyrophosphatases"/>
    <property type="match status" value="1"/>
</dbReference>
<keyword evidence="8 10" id="KW-0067">ATP-binding</keyword>
<sequence>MENNILKGLYETIENRRDNPKEGSYTSYLFEKGIDKILKKVGEECTETIIEASKGHKENLKEEIGDLVYHLMVLMVQMDVSLDDVGHILASRHKVQNNKKPERKEIEKW</sequence>
<dbReference type="GO" id="GO:0005737">
    <property type="term" value="C:cytoplasm"/>
    <property type="evidence" value="ECO:0007669"/>
    <property type="project" value="UniProtKB-SubCell"/>
</dbReference>
<dbReference type="OrthoDB" id="9795769at2"/>
<dbReference type="CDD" id="cd11534">
    <property type="entry name" value="NTP-PPase_HisIE_like"/>
    <property type="match status" value="1"/>
</dbReference>
<dbReference type="GO" id="GO:0005524">
    <property type="term" value="F:ATP binding"/>
    <property type="evidence" value="ECO:0007669"/>
    <property type="project" value="UniProtKB-KW"/>
</dbReference>
<dbReference type="PANTHER" id="PTHR42945">
    <property type="entry name" value="HISTIDINE BIOSYNTHESIS BIFUNCTIONAL PROTEIN"/>
    <property type="match status" value="1"/>
</dbReference>
<comment type="subcellular location">
    <subcellularLocation>
        <location evidence="2 10">Cytoplasm</location>
    </subcellularLocation>
</comment>
<dbReference type="GO" id="GO:0000105">
    <property type="term" value="P:L-histidine biosynthetic process"/>
    <property type="evidence" value="ECO:0007669"/>
    <property type="project" value="UniProtKB-UniRule"/>
</dbReference>
<keyword evidence="4 10" id="KW-0963">Cytoplasm</keyword>
<dbReference type="PANTHER" id="PTHR42945:SF9">
    <property type="entry name" value="HISTIDINE BIOSYNTHESIS BIFUNCTIONAL PROTEIN HISIE"/>
    <property type="match status" value="1"/>
</dbReference>
<keyword evidence="5 10" id="KW-0028">Amino-acid biosynthesis</keyword>
<gene>
    <name evidence="10 11" type="primary">hisE</name>
    <name evidence="11" type="ORF">CCE28_09115</name>
</gene>
<dbReference type="Proteomes" id="UP000216024">
    <property type="component" value="Unassembled WGS sequence"/>
</dbReference>
<dbReference type="NCBIfam" id="TIGR03188">
    <property type="entry name" value="histidine_hisI"/>
    <property type="match status" value="1"/>
</dbReference>
<name>A0A267MLF6_9FIRM</name>
<dbReference type="HAMAP" id="MF_01020">
    <property type="entry name" value="HisE"/>
    <property type="match status" value="1"/>
</dbReference>
<evidence type="ECO:0000256" key="5">
    <source>
        <dbReference type="ARBA" id="ARBA00022605"/>
    </source>
</evidence>
<keyword evidence="9 10" id="KW-0368">Histidine biosynthesis</keyword>
<evidence type="ECO:0000256" key="9">
    <source>
        <dbReference type="ARBA" id="ARBA00023102"/>
    </source>
</evidence>
<evidence type="ECO:0000256" key="2">
    <source>
        <dbReference type="ARBA" id="ARBA00004496"/>
    </source>
</evidence>
<dbReference type="EC" id="3.6.1.31" evidence="10"/>
<keyword evidence="7 10" id="KW-0378">Hydrolase</keyword>
<comment type="pathway">
    <text evidence="3 10">Amino-acid biosynthesis; L-histidine biosynthesis; L-histidine from 5-phospho-alpha-D-ribose 1-diphosphate: step 2/9.</text>
</comment>
<evidence type="ECO:0000313" key="11">
    <source>
        <dbReference type="EMBL" id="PAB59715.1"/>
    </source>
</evidence>
<comment type="similarity">
    <text evidence="10">Belongs to the PRA-PH family.</text>
</comment>
<evidence type="ECO:0000256" key="4">
    <source>
        <dbReference type="ARBA" id="ARBA00022490"/>
    </source>
</evidence>
<dbReference type="AlphaFoldDB" id="A0A267MLF6"/>
<comment type="caution">
    <text evidence="11">The sequence shown here is derived from an EMBL/GenBank/DDBJ whole genome shotgun (WGS) entry which is preliminary data.</text>
</comment>
<keyword evidence="6 10" id="KW-0547">Nucleotide-binding</keyword>
<evidence type="ECO:0000256" key="3">
    <source>
        <dbReference type="ARBA" id="ARBA00005204"/>
    </source>
</evidence>
<dbReference type="InterPro" id="IPR021130">
    <property type="entry name" value="PRib-ATP_PPHydrolase-like"/>
</dbReference>
<accession>A0A267MLF6</accession>
<comment type="catalytic activity">
    <reaction evidence="1 10">
        <text>1-(5-phospho-beta-D-ribosyl)-ATP + H2O = 1-(5-phospho-beta-D-ribosyl)-5'-AMP + diphosphate + H(+)</text>
        <dbReference type="Rhea" id="RHEA:22828"/>
        <dbReference type="ChEBI" id="CHEBI:15377"/>
        <dbReference type="ChEBI" id="CHEBI:15378"/>
        <dbReference type="ChEBI" id="CHEBI:33019"/>
        <dbReference type="ChEBI" id="CHEBI:59457"/>
        <dbReference type="ChEBI" id="CHEBI:73183"/>
        <dbReference type="EC" id="3.6.1.31"/>
    </reaction>
</comment>